<dbReference type="EMBL" id="JFHC01000085">
    <property type="protein sequence ID" value="KDR38541.1"/>
    <property type="molecule type" value="Genomic_DNA"/>
</dbReference>
<dbReference type="STRING" id="60547.GCA_000751215_00006"/>
<keyword evidence="1 3" id="KW-0808">Transferase</keyword>
<sequence length="225" mass="24815">MSPVIQHKSRSLPIVQQADAAANRSRASYGDRDHCHVELRRFDPASDSFDDLTDMLHRSFERLGSMGLNCTCVDQSAAVTRVRALRGTCYIAVCNGRIVGTMTLYARDWYSPCELYRSDGIASIRQFAVDPAYQGKGIGKLMLAFAEHWAATRGYAELALDTPRPAAHLIAFYRGQGFRIAALARMPGKRYQSAILSKPADASRALATTWSLSIESPRRDAARAA</sequence>
<dbReference type="InterPro" id="IPR050769">
    <property type="entry name" value="NAT_camello-type"/>
</dbReference>
<comment type="caution">
    <text evidence="3">The sequence shown here is derived from an EMBL/GenBank/DDBJ whole genome shotgun (WGS) entry which is preliminary data.</text>
</comment>
<dbReference type="Proteomes" id="UP000027466">
    <property type="component" value="Unassembled WGS sequence"/>
</dbReference>
<evidence type="ECO:0000256" key="1">
    <source>
        <dbReference type="ARBA" id="ARBA00022679"/>
    </source>
</evidence>
<feature type="domain" description="N-acetyltransferase" evidence="2">
    <location>
        <begin position="37"/>
        <end position="201"/>
    </location>
</feature>
<dbReference type="CDD" id="cd04301">
    <property type="entry name" value="NAT_SF"/>
    <property type="match status" value="1"/>
</dbReference>
<dbReference type="Pfam" id="PF00583">
    <property type="entry name" value="Acetyltransf_1"/>
    <property type="match status" value="1"/>
</dbReference>
<keyword evidence="4" id="KW-1185">Reference proteome</keyword>
<accession>A0A069PML2</accession>
<reference evidence="3 4" key="1">
    <citation type="submission" date="2014-03" db="EMBL/GenBank/DDBJ databases">
        <title>Draft Genome Sequences of Four Burkholderia Strains.</title>
        <authorList>
            <person name="Liu X.Y."/>
            <person name="Li C.X."/>
            <person name="Xu J.H."/>
        </authorList>
    </citation>
    <scope>NUCLEOTIDE SEQUENCE [LARGE SCALE GENOMIC DNA]</scope>
    <source>
        <strain evidence="3 4">DSM 50014</strain>
    </source>
</reference>
<name>A0A069PML2_9BURK</name>
<dbReference type="PANTHER" id="PTHR13947">
    <property type="entry name" value="GNAT FAMILY N-ACETYLTRANSFERASE"/>
    <property type="match status" value="1"/>
</dbReference>
<protein>
    <submittedName>
        <fullName evidence="3">GCN5 family acetyltransferase</fullName>
    </submittedName>
</protein>
<gene>
    <name evidence="3" type="ORF">BG61_39370</name>
</gene>
<organism evidence="3 4">
    <name type="scientific">Caballeronia glathei</name>
    <dbReference type="NCBI Taxonomy" id="60547"/>
    <lineage>
        <taxon>Bacteria</taxon>
        <taxon>Pseudomonadati</taxon>
        <taxon>Pseudomonadota</taxon>
        <taxon>Betaproteobacteria</taxon>
        <taxon>Burkholderiales</taxon>
        <taxon>Burkholderiaceae</taxon>
        <taxon>Caballeronia</taxon>
    </lineage>
</organism>
<dbReference type="GO" id="GO:0008080">
    <property type="term" value="F:N-acetyltransferase activity"/>
    <property type="evidence" value="ECO:0007669"/>
    <property type="project" value="InterPro"/>
</dbReference>
<dbReference type="Gene3D" id="3.40.630.30">
    <property type="match status" value="1"/>
</dbReference>
<dbReference type="SUPFAM" id="SSF55729">
    <property type="entry name" value="Acyl-CoA N-acyltransferases (Nat)"/>
    <property type="match status" value="1"/>
</dbReference>
<dbReference type="PANTHER" id="PTHR13947:SF37">
    <property type="entry name" value="LD18367P"/>
    <property type="match status" value="1"/>
</dbReference>
<evidence type="ECO:0000313" key="3">
    <source>
        <dbReference type="EMBL" id="KDR38541.1"/>
    </source>
</evidence>
<evidence type="ECO:0000313" key="4">
    <source>
        <dbReference type="Proteomes" id="UP000027466"/>
    </source>
</evidence>
<proteinExistence type="predicted"/>
<dbReference type="InterPro" id="IPR000182">
    <property type="entry name" value="GNAT_dom"/>
</dbReference>
<dbReference type="InterPro" id="IPR016181">
    <property type="entry name" value="Acyl_CoA_acyltransferase"/>
</dbReference>
<evidence type="ECO:0000259" key="2">
    <source>
        <dbReference type="PROSITE" id="PS51186"/>
    </source>
</evidence>
<dbReference type="PROSITE" id="PS51186">
    <property type="entry name" value="GNAT"/>
    <property type="match status" value="1"/>
</dbReference>
<dbReference type="AlphaFoldDB" id="A0A069PML2"/>
<dbReference type="RefSeq" id="WP_081868264.1">
    <property type="nucleotide sequence ID" value="NZ_CADFFX010000052.1"/>
</dbReference>